<dbReference type="EMBL" id="CP099424">
    <property type="protein sequence ID" value="USW55056.1"/>
    <property type="molecule type" value="Genomic_DNA"/>
</dbReference>
<proteinExistence type="predicted"/>
<reference evidence="2" key="1">
    <citation type="submission" date="2022-06" db="EMBL/GenBank/DDBJ databases">
        <title>Complete genome sequences of two strains of the flax pathogen Septoria linicola.</title>
        <authorList>
            <person name="Lapalu N."/>
            <person name="Simon A."/>
            <person name="Demenou B."/>
            <person name="Paumier D."/>
            <person name="Guillot M.-P."/>
            <person name="Gout L."/>
            <person name="Valade R."/>
        </authorList>
    </citation>
    <scope>NUCLEOTIDE SEQUENCE</scope>
    <source>
        <strain evidence="2">SE15195</strain>
    </source>
</reference>
<keyword evidence="3" id="KW-1185">Reference proteome</keyword>
<name>A0A9Q9B0F8_9PEZI</name>
<feature type="compositionally biased region" description="Acidic residues" evidence="1">
    <location>
        <begin position="129"/>
        <end position="138"/>
    </location>
</feature>
<dbReference type="Proteomes" id="UP001056384">
    <property type="component" value="Chromosome 7"/>
</dbReference>
<dbReference type="AlphaFoldDB" id="A0A9Q9B0F8"/>
<evidence type="ECO:0000313" key="3">
    <source>
        <dbReference type="Proteomes" id="UP001056384"/>
    </source>
</evidence>
<evidence type="ECO:0008006" key="4">
    <source>
        <dbReference type="Google" id="ProtNLM"/>
    </source>
</evidence>
<accession>A0A9Q9B0F8</accession>
<protein>
    <recommendedName>
        <fullName evidence="4">Zn(2)-C6 fungal-type domain-containing protein</fullName>
    </recommendedName>
</protein>
<organism evidence="2 3">
    <name type="scientific">Septoria linicola</name>
    <dbReference type="NCBI Taxonomy" id="215465"/>
    <lineage>
        <taxon>Eukaryota</taxon>
        <taxon>Fungi</taxon>
        <taxon>Dikarya</taxon>
        <taxon>Ascomycota</taxon>
        <taxon>Pezizomycotina</taxon>
        <taxon>Dothideomycetes</taxon>
        <taxon>Dothideomycetidae</taxon>
        <taxon>Mycosphaerellales</taxon>
        <taxon>Mycosphaerellaceae</taxon>
        <taxon>Septoria</taxon>
    </lineage>
</organism>
<feature type="region of interest" description="Disordered" evidence="1">
    <location>
        <begin position="64"/>
        <end position="145"/>
    </location>
</feature>
<sequence>MSRPAPPRTSGSCFYCNQKRVSCSATKVNGSYPCQRCIDKDQDLTLCGPHLDDPRWIPGVSGATHARVSQKTGHVSKVTTTNKVKKPASNKKAALKGVMTTASRPVRSSRKTAQVPAIDEPSGEHDQTENEQSDNDVSDDGKKDTVTSRFKKYVKEETDRTGVNPLHTLWQKTTDEWKAVQRMTLGEMRLARAEERPLMSQDGRLRLFSPPPGPDDAVFGDLMGGVVTTGQTVPTKPQQLEDEDY</sequence>
<evidence type="ECO:0000256" key="1">
    <source>
        <dbReference type="SAM" id="MobiDB-lite"/>
    </source>
</evidence>
<evidence type="ECO:0000313" key="2">
    <source>
        <dbReference type="EMBL" id="USW55056.1"/>
    </source>
</evidence>
<gene>
    <name evidence="2" type="ORF">Slin15195_G083750</name>
</gene>